<evidence type="ECO:0000313" key="2">
    <source>
        <dbReference type="Proteomes" id="UP000435649"/>
    </source>
</evidence>
<protein>
    <submittedName>
        <fullName evidence="1">Uncharacterized protein</fullName>
    </submittedName>
</protein>
<dbReference type="Proteomes" id="UP000435649">
    <property type="component" value="Unassembled WGS sequence"/>
</dbReference>
<gene>
    <name evidence="1" type="ORF">FYJ85_19060</name>
</gene>
<dbReference type="AlphaFoldDB" id="A0A844G9R4"/>
<proteinExistence type="predicted"/>
<organism evidence="1 2">
    <name type="scientific">Victivallis lenta</name>
    <dbReference type="NCBI Taxonomy" id="2606640"/>
    <lineage>
        <taxon>Bacteria</taxon>
        <taxon>Pseudomonadati</taxon>
        <taxon>Lentisphaerota</taxon>
        <taxon>Lentisphaeria</taxon>
        <taxon>Victivallales</taxon>
        <taxon>Victivallaceae</taxon>
        <taxon>Victivallis</taxon>
    </lineage>
</organism>
<name>A0A844G9R4_9BACT</name>
<dbReference type="EMBL" id="VUNS01000030">
    <property type="protein sequence ID" value="MST99138.1"/>
    <property type="molecule type" value="Genomic_DNA"/>
</dbReference>
<reference evidence="1 2" key="1">
    <citation type="submission" date="2019-08" db="EMBL/GenBank/DDBJ databases">
        <title>In-depth cultivation of the pig gut microbiome towards novel bacterial diversity and tailored functional studies.</title>
        <authorList>
            <person name="Wylensek D."/>
            <person name="Hitch T.C.A."/>
            <person name="Clavel T."/>
        </authorList>
    </citation>
    <scope>NUCLEOTIDE SEQUENCE [LARGE SCALE GENOMIC DNA]</scope>
    <source>
        <strain evidence="1 2">BBE-744-WT-12</strain>
    </source>
</reference>
<accession>A0A844G9R4</accession>
<dbReference type="RefSeq" id="WP_206213327.1">
    <property type="nucleotide sequence ID" value="NZ_VUNS01000030.1"/>
</dbReference>
<evidence type="ECO:0000313" key="1">
    <source>
        <dbReference type="EMBL" id="MST99138.1"/>
    </source>
</evidence>
<keyword evidence="2" id="KW-1185">Reference proteome</keyword>
<sequence>MNRNNLVQTMKFVLKQYNTELISFDLRSEGLDGFVCMILKKSKKNRRLFPLGLEVTDRGLLEWLKSRVIPRNREFVDKILSVYGLDHNNILGIVKLCMGLSVNDSYWIVPEGFEGKFANYNLFENGFDEALSLIAGFGSVRPKKGLMFFCGTRN</sequence>
<comment type="caution">
    <text evidence="1">The sequence shown here is derived from an EMBL/GenBank/DDBJ whole genome shotgun (WGS) entry which is preliminary data.</text>
</comment>